<feature type="compositionally biased region" description="Polar residues" evidence="1">
    <location>
        <begin position="78"/>
        <end position="97"/>
    </location>
</feature>
<sequence length="97" mass="10713">MANRKTWARVGSKLWASTVGCCAHVRARIWGPSGRQAGGVPYLAIRRLTQAHARWQYHDGEHDTSKPTHTHSGRGPIQSLSPPEDTPSTQGVQLHRP</sequence>
<accession>A0A2T2NY64</accession>
<reference evidence="2 3" key="1">
    <citation type="journal article" date="2018" name="Front. Microbiol.">
        <title>Genome-Wide Analysis of Corynespora cassiicola Leaf Fall Disease Putative Effectors.</title>
        <authorList>
            <person name="Lopez D."/>
            <person name="Ribeiro S."/>
            <person name="Label P."/>
            <person name="Fumanal B."/>
            <person name="Venisse J.S."/>
            <person name="Kohler A."/>
            <person name="de Oliveira R.R."/>
            <person name="Labutti K."/>
            <person name="Lipzen A."/>
            <person name="Lail K."/>
            <person name="Bauer D."/>
            <person name="Ohm R.A."/>
            <person name="Barry K.W."/>
            <person name="Spatafora J."/>
            <person name="Grigoriev I.V."/>
            <person name="Martin F.M."/>
            <person name="Pujade-Renaud V."/>
        </authorList>
    </citation>
    <scope>NUCLEOTIDE SEQUENCE [LARGE SCALE GENOMIC DNA]</scope>
    <source>
        <strain evidence="2 3">Philippines</strain>
    </source>
</reference>
<organism evidence="2 3">
    <name type="scientific">Corynespora cassiicola Philippines</name>
    <dbReference type="NCBI Taxonomy" id="1448308"/>
    <lineage>
        <taxon>Eukaryota</taxon>
        <taxon>Fungi</taxon>
        <taxon>Dikarya</taxon>
        <taxon>Ascomycota</taxon>
        <taxon>Pezizomycotina</taxon>
        <taxon>Dothideomycetes</taxon>
        <taxon>Pleosporomycetidae</taxon>
        <taxon>Pleosporales</taxon>
        <taxon>Corynesporascaceae</taxon>
        <taxon>Corynespora</taxon>
    </lineage>
</organism>
<feature type="region of interest" description="Disordered" evidence="1">
    <location>
        <begin position="54"/>
        <end position="97"/>
    </location>
</feature>
<dbReference type="EMBL" id="KZ678132">
    <property type="protein sequence ID" value="PSN70362.1"/>
    <property type="molecule type" value="Genomic_DNA"/>
</dbReference>
<dbReference type="Proteomes" id="UP000240883">
    <property type="component" value="Unassembled WGS sequence"/>
</dbReference>
<gene>
    <name evidence="2" type="ORF">BS50DRAFT_311206</name>
</gene>
<name>A0A2T2NY64_CORCC</name>
<protein>
    <submittedName>
        <fullName evidence="2">Uncharacterized protein</fullName>
    </submittedName>
</protein>
<evidence type="ECO:0000313" key="3">
    <source>
        <dbReference type="Proteomes" id="UP000240883"/>
    </source>
</evidence>
<proteinExistence type="predicted"/>
<feature type="compositionally biased region" description="Basic and acidic residues" evidence="1">
    <location>
        <begin position="56"/>
        <end position="66"/>
    </location>
</feature>
<evidence type="ECO:0000256" key="1">
    <source>
        <dbReference type="SAM" id="MobiDB-lite"/>
    </source>
</evidence>
<dbReference type="AlphaFoldDB" id="A0A2T2NY64"/>
<keyword evidence="3" id="KW-1185">Reference proteome</keyword>
<evidence type="ECO:0000313" key="2">
    <source>
        <dbReference type="EMBL" id="PSN70362.1"/>
    </source>
</evidence>